<evidence type="ECO:0000313" key="6">
    <source>
        <dbReference type="Proteomes" id="UP000887540"/>
    </source>
</evidence>
<dbReference type="PANTHER" id="PTHR10963">
    <property type="entry name" value="GLYCOSYL HYDROLASE-RELATED"/>
    <property type="match status" value="1"/>
</dbReference>
<reference evidence="7" key="1">
    <citation type="submission" date="2022-11" db="UniProtKB">
        <authorList>
            <consortium name="WormBaseParasite"/>
        </authorList>
    </citation>
    <scope>IDENTIFICATION</scope>
</reference>
<dbReference type="GO" id="GO:0006508">
    <property type="term" value="P:proteolysis"/>
    <property type="evidence" value="ECO:0007669"/>
    <property type="project" value="InterPro"/>
</dbReference>
<dbReference type="Pfam" id="PF26113">
    <property type="entry name" value="GH16_XgeA"/>
    <property type="match status" value="1"/>
</dbReference>
<evidence type="ECO:0000256" key="4">
    <source>
        <dbReference type="SAM" id="SignalP"/>
    </source>
</evidence>
<dbReference type="Proteomes" id="UP000887540">
    <property type="component" value="Unplaced"/>
</dbReference>
<dbReference type="PROSITE" id="PS51762">
    <property type="entry name" value="GH16_2"/>
    <property type="match status" value="1"/>
</dbReference>
<evidence type="ECO:0000256" key="2">
    <source>
        <dbReference type="ARBA" id="ARBA00023157"/>
    </source>
</evidence>
<feature type="domain" description="GH16" evidence="5">
    <location>
        <begin position="83"/>
        <end position="319"/>
    </location>
</feature>
<protein>
    <submittedName>
        <fullName evidence="7">GH16 domain-containing protein</fullName>
    </submittedName>
</protein>
<evidence type="ECO:0000256" key="1">
    <source>
        <dbReference type="ARBA" id="ARBA00022737"/>
    </source>
</evidence>
<dbReference type="AlphaFoldDB" id="A0A914CGK7"/>
<evidence type="ECO:0000259" key="5">
    <source>
        <dbReference type="PROSITE" id="PS51762"/>
    </source>
</evidence>
<dbReference type="InterPro" id="IPR050546">
    <property type="entry name" value="Glycosyl_Hydrlase_16"/>
</dbReference>
<keyword evidence="2" id="KW-1015">Disulfide bond</keyword>
<name>A0A914CGK7_9BILA</name>
<feature type="chain" id="PRO_5037273580" evidence="4">
    <location>
        <begin position="19"/>
        <end position="324"/>
    </location>
</feature>
<dbReference type="Gene3D" id="3.50.4.10">
    <property type="entry name" value="Hepatocyte Growth Factor"/>
    <property type="match status" value="1"/>
</dbReference>
<keyword evidence="4" id="KW-0732">Signal</keyword>
<dbReference type="InterPro" id="IPR000757">
    <property type="entry name" value="Beta-glucanase-like"/>
</dbReference>
<dbReference type="InterPro" id="IPR000177">
    <property type="entry name" value="Apple"/>
</dbReference>
<dbReference type="Gene3D" id="2.60.120.200">
    <property type="match status" value="1"/>
</dbReference>
<dbReference type="GO" id="GO:0004553">
    <property type="term" value="F:hydrolase activity, hydrolyzing O-glycosyl compounds"/>
    <property type="evidence" value="ECO:0007669"/>
    <property type="project" value="InterPro"/>
</dbReference>
<evidence type="ECO:0000256" key="3">
    <source>
        <dbReference type="SAM" id="MobiDB-lite"/>
    </source>
</evidence>
<dbReference type="WBParaSite" id="ACRNAN_scaffold1037.g28331.t1">
    <property type="protein sequence ID" value="ACRNAN_scaffold1037.g28331.t1"/>
    <property type="gene ID" value="ACRNAN_scaffold1037.g28331"/>
</dbReference>
<organism evidence="6 7">
    <name type="scientific">Acrobeloides nanus</name>
    <dbReference type="NCBI Taxonomy" id="290746"/>
    <lineage>
        <taxon>Eukaryota</taxon>
        <taxon>Metazoa</taxon>
        <taxon>Ecdysozoa</taxon>
        <taxon>Nematoda</taxon>
        <taxon>Chromadorea</taxon>
        <taxon>Rhabditida</taxon>
        <taxon>Tylenchina</taxon>
        <taxon>Cephalobomorpha</taxon>
        <taxon>Cephaloboidea</taxon>
        <taxon>Cephalobidae</taxon>
        <taxon>Acrobeloides</taxon>
    </lineage>
</organism>
<dbReference type="PANTHER" id="PTHR10963:SF24">
    <property type="entry name" value="GLYCOSIDASE C21B10.07-RELATED"/>
    <property type="match status" value="1"/>
</dbReference>
<sequence>MKFLFLTVSLFCVPLTSGQTSCIKTYSNLAINGNDIHGVQGSSSSCCQYCQQIRGCQAYTWNTFNGGTCWLKNDTQPLYNSTGEYSGILSPGANHTYSLFKSYDASNWFSNDTFEFNSYYYKDHKFGFVNYIDYEKAKSAGLVGVQNGKVYMGMDNTTILPPNSTIGRSAIRINTLIRFYSGLFIFDIDHMPTGPGLWPSFWTDGPDWPYNGEIDVLEGISERNFNQITLHTGENCAMQANDSRYFTGKWNYGHDGLDTDCYARAHGNPHQIQNGTGPVRASRGQPGSNPESNWPRPLFDPCPEHRTHQYPDFWTEIPSPKSQK</sequence>
<dbReference type="InterPro" id="IPR013320">
    <property type="entry name" value="ConA-like_dom_sf"/>
</dbReference>
<dbReference type="SUPFAM" id="SSF49899">
    <property type="entry name" value="Concanavalin A-like lectins/glucanases"/>
    <property type="match status" value="1"/>
</dbReference>
<feature type="region of interest" description="Disordered" evidence="3">
    <location>
        <begin position="265"/>
        <end position="324"/>
    </location>
</feature>
<feature type="signal peptide" evidence="4">
    <location>
        <begin position="1"/>
        <end position="18"/>
    </location>
</feature>
<dbReference type="SMART" id="SM00223">
    <property type="entry name" value="APPLE"/>
    <property type="match status" value="1"/>
</dbReference>
<dbReference type="Pfam" id="PF14295">
    <property type="entry name" value="PAN_4"/>
    <property type="match status" value="1"/>
</dbReference>
<dbReference type="GO" id="GO:0005576">
    <property type="term" value="C:extracellular region"/>
    <property type="evidence" value="ECO:0007669"/>
    <property type="project" value="InterPro"/>
</dbReference>
<keyword evidence="1" id="KW-0677">Repeat</keyword>
<dbReference type="InterPro" id="IPR003609">
    <property type="entry name" value="Pan_app"/>
</dbReference>
<accession>A0A914CGK7</accession>
<proteinExistence type="predicted"/>
<keyword evidence="6" id="KW-1185">Reference proteome</keyword>
<evidence type="ECO:0000313" key="7">
    <source>
        <dbReference type="WBParaSite" id="ACRNAN_scaffold1037.g28331.t1"/>
    </source>
</evidence>
<dbReference type="GO" id="GO:0009251">
    <property type="term" value="P:glucan catabolic process"/>
    <property type="evidence" value="ECO:0007669"/>
    <property type="project" value="TreeGrafter"/>
</dbReference>